<dbReference type="InterPro" id="IPR009468">
    <property type="entry name" value="DUF1090"/>
</dbReference>
<name>A0A1I5G9R9_9GAMM</name>
<reference evidence="3" key="1">
    <citation type="submission" date="2016-10" db="EMBL/GenBank/DDBJ databases">
        <authorList>
            <person name="Varghese N."/>
            <person name="Submissions S."/>
        </authorList>
    </citation>
    <scope>NUCLEOTIDE SEQUENCE [LARGE SCALE GENOMIC DNA]</scope>
    <source>
        <strain evidence="3">OV426</strain>
    </source>
</reference>
<keyword evidence="3" id="KW-1185">Reference proteome</keyword>
<dbReference type="Pfam" id="PF06476">
    <property type="entry name" value="DUF1090"/>
    <property type="match status" value="1"/>
</dbReference>
<sequence>MLNPESILSTRRHKIQRVMTSQVAMEGSGPMKYQVLLGVALFSLSGSLLAAESLCEQKEQDIQREIGMAQKHNNERRVNGLERALTEVRADCSDKKLEAAHLERINAQKQKVAEREHALREEREEGHDKDKIAKRQEKLDEARRELKKLQAEPY</sequence>
<organism evidence="2 3">
    <name type="scientific">Candidatus Pantoea varia</name>
    <dbReference type="NCBI Taxonomy" id="1881036"/>
    <lineage>
        <taxon>Bacteria</taxon>
        <taxon>Pseudomonadati</taxon>
        <taxon>Pseudomonadota</taxon>
        <taxon>Gammaproteobacteria</taxon>
        <taxon>Enterobacterales</taxon>
        <taxon>Erwiniaceae</taxon>
        <taxon>Pantoea</taxon>
    </lineage>
</organism>
<protein>
    <recommendedName>
        <fullName evidence="4">DUF1090 domain-containing protein</fullName>
    </recommendedName>
</protein>
<dbReference type="AlphaFoldDB" id="A0A1I5G9R9"/>
<dbReference type="Proteomes" id="UP000198968">
    <property type="component" value="Unassembled WGS sequence"/>
</dbReference>
<accession>A0A1I5G9R9</accession>
<feature type="region of interest" description="Disordered" evidence="1">
    <location>
        <begin position="108"/>
        <end position="138"/>
    </location>
</feature>
<gene>
    <name evidence="2" type="ORF">SAMN05428971_3641</name>
</gene>
<evidence type="ECO:0000313" key="2">
    <source>
        <dbReference type="EMBL" id="SFO32754.1"/>
    </source>
</evidence>
<dbReference type="EMBL" id="FOVG01000004">
    <property type="protein sequence ID" value="SFO32754.1"/>
    <property type="molecule type" value="Genomic_DNA"/>
</dbReference>
<evidence type="ECO:0000313" key="3">
    <source>
        <dbReference type="Proteomes" id="UP000198968"/>
    </source>
</evidence>
<proteinExistence type="predicted"/>
<evidence type="ECO:0000256" key="1">
    <source>
        <dbReference type="SAM" id="MobiDB-lite"/>
    </source>
</evidence>
<evidence type="ECO:0008006" key="4">
    <source>
        <dbReference type="Google" id="ProtNLM"/>
    </source>
</evidence>